<dbReference type="EMBL" id="CAICTM010000294">
    <property type="protein sequence ID" value="CAB9507167.1"/>
    <property type="molecule type" value="Genomic_DNA"/>
</dbReference>
<feature type="region of interest" description="Disordered" evidence="1">
    <location>
        <begin position="175"/>
        <end position="220"/>
    </location>
</feature>
<evidence type="ECO:0000313" key="4">
    <source>
        <dbReference type="Proteomes" id="UP001153069"/>
    </source>
</evidence>
<feature type="transmembrane region" description="Helical" evidence="2">
    <location>
        <begin position="711"/>
        <end position="735"/>
    </location>
</feature>
<feature type="compositionally biased region" description="Polar residues" evidence="1">
    <location>
        <begin position="175"/>
        <end position="187"/>
    </location>
</feature>
<feature type="region of interest" description="Disordered" evidence="1">
    <location>
        <begin position="1"/>
        <end position="150"/>
    </location>
</feature>
<keyword evidence="2" id="KW-1133">Transmembrane helix</keyword>
<gene>
    <name evidence="3" type="ORF">SEMRO_295_G110460.1</name>
</gene>
<feature type="compositionally biased region" description="Pro residues" evidence="1">
    <location>
        <begin position="92"/>
        <end position="102"/>
    </location>
</feature>
<keyword evidence="2" id="KW-0472">Membrane</keyword>
<sequence>MTKEDNNKDEPAVAASVSLDEGLLSSTRSSNNPPHAQEEEEGDNHQTTGQETTSGEPASQRHHKKAQSWSDVLEGVANDLLGNDNNDNNQRPPLPPPPPAAKPSPQRRNSADKSYALRNQTFLKQAAAGALNTSTNKQQPHYYHVSPSPNTTFRKRLHLTAIDESDDGQSFVVVDQQQKQSMRSSWGSTPSDVPSPPPQQQYPNWFGPNNNSNNATIDDDSSIQSKTIRFETAADDSSVLSSLAGDYYAPPTAAAGGGGYYGSSAANDNTYSGALQTSTSSIMRNTATTNSNQEYYDERVARFEQQQEEQFQQKKIDMEQRLGHVLEQNSITKESDKNAIIDSYMQELEKERVAMMELWKAEMRREEERMRQEQQRLFHDFGCYEAIIRPCIDSLLSMLATFEVVLSNMPLTVGAVGLSWVTQGTVWFKFTEEVVSTCVHAHYFSDQCSFLEFPGCFACDVTNPYYQAALYFHLFCSSVSALCCLLFLAKVILAPNVVLDMLKNPTTSTPVGVWCIAVVCTFAGQYGIVGEAIVLVTSFFHVMLAFWFLYTTIFKFRGLPDPGWFPNVVGISYAAVKTFIYLPTPGLIIMMCCTLFFLCTFFVSVVRVYFNHKIAAPVCWIQLSAPSITLYALTLLSQPTPSQETLMETSPDAKLHFTEMLEDYFMPSQHFFMALTMVGLVSAVHSLYAYRASLISLSPNMPPGSPFKKLLFGYWCFFLVVGTVLNIVFTIKYIVRIPEWTKPDLTGEEEPPAPVDTIVHEMLDETGAHETMRQPFVSPAVLEAAEAGVLVRVKRGTEDYRRHGPFRRTRNVTSLGFDLMLSELELREERARLLDWVAKNAPRKRNRTMSVPWVSREVYGTFSNPSEGERLVRGHTRANTTTGAFM</sequence>
<protein>
    <recommendedName>
        <fullName evidence="5">Transmembrane protein</fullName>
    </recommendedName>
</protein>
<keyword evidence="2" id="KW-0812">Transmembrane</keyword>
<evidence type="ECO:0000256" key="1">
    <source>
        <dbReference type="SAM" id="MobiDB-lite"/>
    </source>
</evidence>
<organism evidence="3 4">
    <name type="scientific">Seminavis robusta</name>
    <dbReference type="NCBI Taxonomy" id="568900"/>
    <lineage>
        <taxon>Eukaryota</taxon>
        <taxon>Sar</taxon>
        <taxon>Stramenopiles</taxon>
        <taxon>Ochrophyta</taxon>
        <taxon>Bacillariophyta</taxon>
        <taxon>Bacillariophyceae</taxon>
        <taxon>Bacillariophycidae</taxon>
        <taxon>Naviculales</taxon>
        <taxon>Naviculaceae</taxon>
        <taxon>Seminavis</taxon>
    </lineage>
</organism>
<evidence type="ECO:0000313" key="3">
    <source>
        <dbReference type="EMBL" id="CAB9507167.1"/>
    </source>
</evidence>
<feature type="transmembrane region" description="Helical" evidence="2">
    <location>
        <begin position="511"/>
        <end position="528"/>
    </location>
</feature>
<feature type="compositionally biased region" description="Low complexity" evidence="1">
    <location>
        <begin position="77"/>
        <end position="91"/>
    </location>
</feature>
<feature type="transmembrane region" description="Helical" evidence="2">
    <location>
        <begin position="470"/>
        <end position="499"/>
    </location>
</feature>
<evidence type="ECO:0000256" key="2">
    <source>
        <dbReference type="SAM" id="Phobius"/>
    </source>
</evidence>
<feature type="transmembrane region" description="Helical" evidence="2">
    <location>
        <begin position="534"/>
        <end position="552"/>
    </location>
</feature>
<comment type="caution">
    <text evidence="3">The sequence shown here is derived from an EMBL/GenBank/DDBJ whole genome shotgun (WGS) entry which is preliminary data.</text>
</comment>
<feature type="transmembrane region" description="Helical" evidence="2">
    <location>
        <begin position="588"/>
        <end position="610"/>
    </location>
</feature>
<feature type="compositionally biased region" description="Basic and acidic residues" evidence="1">
    <location>
        <begin position="1"/>
        <end position="11"/>
    </location>
</feature>
<dbReference type="AlphaFoldDB" id="A0A9N8DQA8"/>
<feature type="compositionally biased region" description="Polar residues" evidence="1">
    <location>
        <begin position="45"/>
        <end position="57"/>
    </location>
</feature>
<proteinExistence type="predicted"/>
<accession>A0A9N8DQA8</accession>
<dbReference type="OrthoDB" id="47211at2759"/>
<reference evidence="3" key="1">
    <citation type="submission" date="2020-06" db="EMBL/GenBank/DDBJ databases">
        <authorList>
            <consortium name="Plant Systems Biology data submission"/>
        </authorList>
    </citation>
    <scope>NUCLEOTIDE SEQUENCE</scope>
    <source>
        <strain evidence="3">D6</strain>
    </source>
</reference>
<feature type="compositionally biased region" description="Polar residues" evidence="1">
    <location>
        <begin position="24"/>
        <end position="34"/>
    </location>
</feature>
<evidence type="ECO:0008006" key="5">
    <source>
        <dbReference type="Google" id="ProtNLM"/>
    </source>
</evidence>
<name>A0A9N8DQA8_9STRA</name>
<dbReference type="Proteomes" id="UP001153069">
    <property type="component" value="Unassembled WGS sequence"/>
</dbReference>
<keyword evidence="4" id="KW-1185">Reference proteome</keyword>
<feature type="transmembrane region" description="Helical" evidence="2">
    <location>
        <begin position="670"/>
        <end position="690"/>
    </location>
</feature>